<dbReference type="Proteomes" id="UP001470230">
    <property type="component" value="Unassembled WGS sequence"/>
</dbReference>
<keyword evidence="2" id="KW-1185">Reference proteome</keyword>
<comment type="caution">
    <text evidence="1">The sequence shown here is derived from an EMBL/GenBank/DDBJ whole genome shotgun (WGS) entry which is preliminary data.</text>
</comment>
<name>A0ABR2IYV2_9EUKA</name>
<protein>
    <recommendedName>
        <fullName evidence="3">MULE transposase domain-containing protein</fullName>
    </recommendedName>
</protein>
<accession>A0ABR2IYV2</accession>
<proteinExistence type="predicted"/>
<dbReference type="EMBL" id="JAPFFF010000014">
    <property type="protein sequence ID" value="KAK8870157.1"/>
    <property type="molecule type" value="Genomic_DNA"/>
</dbReference>
<gene>
    <name evidence="1" type="ORF">M9Y10_008034</name>
</gene>
<evidence type="ECO:0000313" key="2">
    <source>
        <dbReference type="Proteomes" id="UP001470230"/>
    </source>
</evidence>
<reference evidence="1 2" key="1">
    <citation type="submission" date="2024-04" db="EMBL/GenBank/DDBJ databases">
        <title>Tritrichomonas musculus Genome.</title>
        <authorList>
            <person name="Alves-Ferreira E."/>
            <person name="Grigg M."/>
            <person name="Lorenzi H."/>
            <person name="Galac M."/>
        </authorList>
    </citation>
    <scope>NUCLEOTIDE SEQUENCE [LARGE SCALE GENOMIC DNA]</scope>
    <source>
        <strain evidence="1 2">EAF2021</strain>
    </source>
</reference>
<organism evidence="1 2">
    <name type="scientific">Tritrichomonas musculus</name>
    <dbReference type="NCBI Taxonomy" id="1915356"/>
    <lineage>
        <taxon>Eukaryota</taxon>
        <taxon>Metamonada</taxon>
        <taxon>Parabasalia</taxon>
        <taxon>Tritrichomonadida</taxon>
        <taxon>Tritrichomonadidae</taxon>
        <taxon>Tritrichomonas</taxon>
    </lineage>
</organism>
<evidence type="ECO:0008006" key="3">
    <source>
        <dbReference type="Google" id="ProtNLM"/>
    </source>
</evidence>
<evidence type="ECO:0000313" key="1">
    <source>
        <dbReference type="EMBL" id="KAK8870157.1"/>
    </source>
</evidence>
<sequence>MLLHNGISKIYLHPSQDGELKFDANHTIHWFAWIAPSSLEAIKNFDYMELDCTFSIVRSYTICIPQIIVNDISLPLGYIVGPQENPVLYQTYYNELILVNGHRILILPFLGDQGSGLIKFCNDLQLTKYFCVRNIINKIGANSILGKLTSKLLMSQSEEEFKINMNKVIKTATGYYKERQKISEKFLEHCFLAINNDTIVENPNINQVLLNKTLHYKRSVVASSSNHAEGFHRYLKVIAKKKKGFEYNIAKLYNVINQRLIKYSTGYSAGELASRFKETLLDKQRRSNIKPVTQCNCNTNLHLKNKLGCNIPCIHIVTSESSFRIQFPKLDENNIINDCIFKCIESPLEGKIS</sequence>